<comment type="caution">
    <text evidence="1">The sequence shown here is derived from an EMBL/GenBank/DDBJ whole genome shotgun (WGS) entry which is preliminary data.</text>
</comment>
<accession>A0ABN9X6X7</accession>
<feature type="non-terminal residue" evidence="1">
    <location>
        <position position="535"/>
    </location>
</feature>
<dbReference type="Proteomes" id="UP001189429">
    <property type="component" value="Unassembled WGS sequence"/>
</dbReference>
<proteinExistence type="predicted"/>
<feature type="non-terminal residue" evidence="1">
    <location>
        <position position="1"/>
    </location>
</feature>
<name>A0ABN9X6X7_9DINO</name>
<protein>
    <submittedName>
        <fullName evidence="1">Uncharacterized protein</fullName>
    </submittedName>
</protein>
<dbReference type="EMBL" id="CAUYUJ010019748">
    <property type="protein sequence ID" value="CAK0893426.1"/>
    <property type="molecule type" value="Genomic_DNA"/>
</dbReference>
<evidence type="ECO:0000313" key="2">
    <source>
        <dbReference type="Proteomes" id="UP001189429"/>
    </source>
</evidence>
<reference evidence="1" key="1">
    <citation type="submission" date="2023-10" db="EMBL/GenBank/DDBJ databases">
        <authorList>
            <person name="Chen Y."/>
            <person name="Shah S."/>
            <person name="Dougan E. K."/>
            <person name="Thang M."/>
            <person name="Chan C."/>
        </authorList>
    </citation>
    <scope>NUCLEOTIDE SEQUENCE [LARGE SCALE GENOMIC DNA]</scope>
</reference>
<sequence length="535" mass="58084">YPCDQNGQDYLRQSPEAVVQRALAEFRPPREGEADYSALVVRFVRTLREAAGLSRSLAGGAAPEEAAPDDGAVLQELQAFERRYPLDGDARAYLHNSPREVQWSVLQTFKPPREGEADYSALLIAFAKRARTSLAGHSWPPPQAWHGQQQWQQPAPLSGSQVAEAVQAFCRRYPVDESAYNYLVMSPLQVQDQVVREFRPRSEGAGDYSALVIPGAGLLGRRRRRREREACACSGLVGLAGGHGGGLSVGHPPARRPLAVGVWSDPFALGVLSSILALLMRRAGAWHNQDQDQEYQEFRGRFPHDEAAHLYLENSSPEVQKQVLETFRPQREGEADYSALLITYTKRCRLGAQAAASASEHGGCAGGLAGMAPPGELIGGEEMGELELFRCTYPMDDRAFLYLKECAQEVRRQVLDGFSPPRADDKDFSAPVVGFAKLLRARAAEAANAAARGGGNGAAGGGDLDAFLRRYPIDARAQEVLNTAPPNVQRKVLSDFRPRQEGESDYSAAVVSFVGLCRRTAATQGRAAFAGPPGG</sequence>
<organism evidence="1 2">
    <name type="scientific">Prorocentrum cordatum</name>
    <dbReference type="NCBI Taxonomy" id="2364126"/>
    <lineage>
        <taxon>Eukaryota</taxon>
        <taxon>Sar</taxon>
        <taxon>Alveolata</taxon>
        <taxon>Dinophyceae</taxon>
        <taxon>Prorocentrales</taxon>
        <taxon>Prorocentraceae</taxon>
        <taxon>Prorocentrum</taxon>
    </lineage>
</organism>
<keyword evidence="2" id="KW-1185">Reference proteome</keyword>
<gene>
    <name evidence="1" type="ORF">PCOR1329_LOCUS72761</name>
</gene>
<evidence type="ECO:0000313" key="1">
    <source>
        <dbReference type="EMBL" id="CAK0893426.1"/>
    </source>
</evidence>